<dbReference type="PROSITE" id="PS50835">
    <property type="entry name" value="IG_LIKE"/>
    <property type="match status" value="5"/>
</dbReference>
<gene>
    <name evidence="8" type="ORF">JTE90_002777</name>
</gene>
<dbReference type="SMART" id="SM00408">
    <property type="entry name" value="IGc2"/>
    <property type="match status" value="3"/>
</dbReference>
<evidence type="ECO:0000256" key="3">
    <source>
        <dbReference type="ARBA" id="ARBA00023157"/>
    </source>
</evidence>
<dbReference type="InterPro" id="IPR003961">
    <property type="entry name" value="FN3_dom"/>
</dbReference>
<evidence type="ECO:0000259" key="7">
    <source>
        <dbReference type="PROSITE" id="PS50853"/>
    </source>
</evidence>
<feature type="domain" description="Ig-like" evidence="6">
    <location>
        <begin position="349"/>
        <end position="441"/>
    </location>
</feature>
<name>A0AAV6UHK2_9ARAC</name>
<dbReference type="CDD" id="cd00063">
    <property type="entry name" value="FN3"/>
    <property type="match status" value="1"/>
</dbReference>
<evidence type="ECO:0000259" key="6">
    <source>
        <dbReference type="PROSITE" id="PS50835"/>
    </source>
</evidence>
<dbReference type="SUPFAM" id="SSF48726">
    <property type="entry name" value="Immunoglobulin"/>
    <property type="match status" value="5"/>
</dbReference>
<accession>A0AAV6UHK2</accession>
<keyword evidence="4" id="KW-1133">Transmembrane helix</keyword>
<keyword evidence="9" id="KW-1185">Reference proteome</keyword>
<evidence type="ECO:0000313" key="8">
    <source>
        <dbReference type="EMBL" id="KAG8183709.1"/>
    </source>
</evidence>
<feature type="chain" id="PRO_5043417336" description="Nephrin" evidence="5">
    <location>
        <begin position="22"/>
        <end position="775"/>
    </location>
</feature>
<evidence type="ECO:0008006" key="10">
    <source>
        <dbReference type="Google" id="ProtNLM"/>
    </source>
</evidence>
<keyword evidence="2 4" id="KW-0472">Membrane</keyword>
<dbReference type="AlphaFoldDB" id="A0AAV6UHK2"/>
<dbReference type="InterPro" id="IPR003599">
    <property type="entry name" value="Ig_sub"/>
</dbReference>
<feature type="domain" description="Ig-like" evidence="6">
    <location>
        <begin position="249"/>
        <end position="342"/>
    </location>
</feature>
<comment type="caution">
    <text evidence="8">The sequence shown here is derived from an EMBL/GenBank/DDBJ whole genome shotgun (WGS) entry which is preliminary data.</text>
</comment>
<feature type="domain" description="Ig-like" evidence="6">
    <location>
        <begin position="446"/>
        <end position="526"/>
    </location>
</feature>
<organism evidence="8 9">
    <name type="scientific">Oedothorax gibbosus</name>
    <dbReference type="NCBI Taxonomy" id="931172"/>
    <lineage>
        <taxon>Eukaryota</taxon>
        <taxon>Metazoa</taxon>
        <taxon>Ecdysozoa</taxon>
        <taxon>Arthropoda</taxon>
        <taxon>Chelicerata</taxon>
        <taxon>Arachnida</taxon>
        <taxon>Araneae</taxon>
        <taxon>Araneomorphae</taxon>
        <taxon>Entelegynae</taxon>
        <taxon>Araneoidea</taxon>
        <taxon>Linyphiidae</taxon>
        <taxon>Erigoninae</taxon>
        <taxon>Oedothorax</taxon>
    </lineage>
</organism>
<dbReference type="Pfam" id="PF13927">
    <property type="entry name" value="Ig_3"/>
    <property type="match status" value="1"/>
</dbReference>
<evidence type="ECO:0000256" key="5">
    <source>
        <dbReference type="SAM" id="SignalP"/>
    </source>
</evidence>
<feature type="signal peptide" evidence="5">
    <location>
        <begin position="1"/>
        <end position="21"/>
    </location>
</feature>
<evidence type="ECO:0000256" key="1">
    <source>
        <dbReference type="ARBA" id="ARBA00004167"/>
    </source>
</evidence>
<dbReference type="CDD" id="cd00096">
    <property type="entry name" value="Ig"/>
    <property type="match status" value="1"/>
</dbReference>
<proteinExistence type="predicted"/>
<dbReference type="Gene3D" id="2.60.40.10">
    <property type="entry name" value="Immunoglobulins"/>
    <property type="match status" value="6"/>
</dbReference>
<dbReference type="Proteomes" id="UP000827092">
    <property type="component" value="Unassembled WGS sequence"/>
</dbReference>
<dbReference type="InterPro" id="IPR036179">
    <property type="entry name" value="Ig-like_dom_sf"/>
</dbReference>
<dbReference type="GO" id="GO:0016020">
    <property type="term" value="C:membrane"/>
    <property type="evidence" value="ECO:0007669"/>
    <property type="project" value="UniProtKB-SubCell"/>
</dbReference>
<dbReference type="InterPro" id="IPR013162">
    <property type="entry name" value="CD80_C2-set"/>
</dbReference>
<feature type="transmembrane region" description="Helical" evidence="4">
    <location>
        <begin position="644"/>
        <end position="669"/>
    </location>
</feature>
<feature type="domain" description="Ig-like" evidence="6">
    <location>
        <begin position="20"/>
        <end position="127"/>
    </location>
</feature>
<keyword evidence="5" id="KW-0732">Signal</keyword>
<dbReference type="SMART" id="SM00409">
    <property type="entry name" value="IG"/>
    <property type="match status" value="5"/>
</dbReference>
<dbReference type="PROSITE" id="PS50853">
    <property type="entry name" value="FN3"/>
    <property type="match status" value="1"/>
</dbReference>
<protein>
    <recommendedName>
        <fullName evidence="10">Nephrin</fullName>
    </recommendedName>
</protein>
<dbReference type="PANTHER" id="PTHR23278">
    <property type="entry name" value="SIDESTEP PROTEIN"/>
    <property type="match status" value="1"/>
</dbReference>
<comment type="subcellular location">
    <subcellularLocation>
        <location evidence="1">Membrane</location>
        <topology evidence="1">Single-pass membrane protein</topology>
    </subcellularLocation>
</comment>
<dbReference type="PANTHER" id="PTHR23278:SF19">
    <property type="entry name" value="OBSCURIN"/>
    <property type="match status" value="1"/>
</dbReference>
<evidence type="ECO:0000256" key="4">
    <source>
        <dbReference type="SAM" id="Phobius"/>
    </source>
</evidence>
<dbReference type="InterPro" id="IPR003598">
    <property type="entry name" value="Ig_sub2"/>
</dbReference>
<dbReference type="InterPro" id="IPR013783">
    <property type="entry name" value="Ig-like_fold"/>
</dbReference>
<evidence type="ECO:0000256" key="2">
    <source>
        <dbReference type="ARBA" id="ARBA00023136"/>
    </source>
</evidence>
<reference evidence="8 9" key="1">
    <citation type="journal article" date="2022" name="Nat. Ecol. Evol.">
        <title>A masculinizing supergene underlies an exaggerated male reproductive morph in a spider.</title>
        <authorList>
            <person name="Hendrickx F."/>
            <person name="De Corte Z."/>
            <person name="Sonet G."/>
            <person name="Van Belleghem S.M."/>
            <person name="Kostlbacher S."/>
            <person name="Vangestel C."/>
        </authorList>
    </citation>
    <scope>NUCLEOTIDE SEQUENCE [LARGE SCALE GENOMIC DNA]</scope>
    <source>
        <strain evidence="8">W744_W776</strain>
    </source>
</reference>
<sequence>MVCYVGLWLGCFLFVVKELEAVVEVSVVEAVAGERASIPCEVPQPLEDDGATLILWYRHDSPNPIYTLDVRNTTLSQARHYPSVENEGRLRFDVGIHPPELIFSTVGKADEAEYKCRVDLRRSRTLILQSRLNVIVPPDEPIIMDEYGQRLRDIIGPYDEGSELKLICDVDGGVAFSTGDPSPSVTWWRDDLLLNGDFNVTTRGFVRNVLILDKIRRTDWNARYSCRTSNSRLSKPQVATVLLDMNLLPLDVTITGHPNPMLAGERYKITCWSSGSRPAAITSWWFSGNKIVSGTSETVDEYENVTVNVVEFVPFSEDNGKVLTCKAANPAMPKSTMQAVVVLNIEFIPILNLTVNGTYQEAELQEGDQVYMECSMKANPWVSDIKWHFEQKPILNNVASGVLISNQSLTLKHARPEHSGKYYCSAENSVDRGKSNTIEIFVKFAPKCKSNEIKTFVLTANETIHVTCDVEAEPDDVNFKWSLETSGGSVILQQWNTSNVFFYSQEHSSGILTCWGRNSVDAQTIPCLFRIITATVPDAPYSCTLGNLTEYSFSLECDPGHNGSLAQSFHLEVYDSLTEMLVNNLTNSSSPDFESSGLSPGTTYVLLVYASNGMGRSNLMTLVTTTLIPAERRTAREIKIYINLILRILLGIVVGFCGMASLICLLLAVRKLRNKNSNGRIIEATSIHRNAEKKELDEVLDSTEKGPDIIPQSVDGDVFFMSGKLVEAPKSPKTSPVTHAYRKYKLTHILITKLQLRTVCATVLNRTGKSELMII</sequence>
<keyword evidence="4" id="KW-0812">Transmembrane</keyword>
<feature type="domain" description="Ig-like" evidence="6">
    <location>
        <begin position="141"/>
        <end position="242"/>
    </location>
</feature>
<evidence type="ECO:0000313" key="9">
    <source>
        <dbReference type="Proteomes" id="UP000827092"/>
    </source>
</evidence>
<feature type="domain" description="Fibronectin type-III" evidence="7">
    <location>
        <begin position="539"/>
        <end position="630"/>
    </location>
</feature>
<dbReference type="Pfam" id="PF08205">
    <property type="entry name" value="C2-set_2"/>
    <property type="match status" value="1"/>
</dbReference>
<dbReference type="EMBL" id="JAFNEN010000408">
    <property type="protein sequence ID" value="KAG8183709.1"/>
    <property type="molecule type" value="Genomic_DNA"/>
</dbReference>
<dbReference type="SUPFAM" id="SSF49265">
    <property type="entry name" value="Fibronectin type III"/>
    <property type="match status" value="1"/>
</dbReference>
<dbReference type="InterPro" id="IPR036116">
    <property type="entry name" value="FN3_sf"/>
</dbReference>
<dbReference type="InterPro" id="IPR007110">
    <property type="entry name" value="Ig-like_dom"/>
</dbReference>
<keyword evidence="3" id="KW-1015">Disulfide bond</keyword>